<evidence type="ECO:0000256" key="1">
    <source>
        <dbReference type="SAM" id="MobiDB-lite"/>
    </source>
</evidence>
<keyword evidence="3" id="KW-1185">Reference proteome</keyword>
<proteinExistence type="predicted"/>
<evidence type="ECO:0000313" key="3">
    <source>
        <dbReference type="Proteomes" id="UP001283361"/>
    </source>
</evidence>
<feature type="region of interest" description="Disordered" evidence="1">
    <location>
        <begin position="114"/>
        <end position="136"/>
    </location>
</feature>
<gene>
    <name evidence="2" type="ORF">RRG08_058552</name>
</gene>
<accession>A0AAE1AEM2</accession>
<comment type="caution">
    <text evidence="2">The sequence shown here is derived from an EMBL/GenBank/DDBJ whole genome shotgun (WGS) entry which is preliminary data.</text>
</comment>
<name>A0AAE1AEM2_9GAST</name>
<protein>
    <submittedName>
        <fullName evidence="2">Uncharacterized protein</fullName>
    </submittedName>
</protein>
<dbReference type="AlphaFoldDB" id="A0AAE1AEM2"/>
<dbReference type="EMBL" id="JAWDGP010001963">
    <property type="protein sequence ID" value="KAK3786499.1"/>
    <property type="molecule type" value="Genomic_DNA"/>
</dbReference>
<feature type="compositionally biased region" description="Acidic residues" evidence="1">
    <location>
        <begin position="116"/>
        <end position="126"/>
    </location>
</feature>
<reference evidence="2" key="1">
    <citation type="journal article" date="2023" name="G3 (Bethesda)">
        <title>A reference genome for the long-term kleptoplast-retaining sea slug Elysia crispata morphotype clarki.</title>
        <authorList>
            <person name="Eastman K.E."/>
            <person name="Pendleton A.L."/>
            <person name="Shaikh M.A."/>
            <person name="Suttiyut T."/>
            <person name="Ogas R."/>
            <person name="Tomko P."/>
            <person name="Gavelis G."/>
            <person name="Widhalm J.R."/>
            <person name="Wisecaver J.H."/>
        </authorList>
    </citation>
    <scope>NUCLEOTIDE SEQUENCE</scope>
    <source>
        <strain evidence="2">ECLA1</strain>
    </source>
</reference>
<sequence length="189" mass="21230">MKGRKKDQVYKVDVLDALHRIKEAWSLVKQDCIANCFRHAGFVARDQEVENEGEAIQEENDVTDTTDTDSFGNLFSRLSDMIPLSTTAEAYLAVDEGLATSEVLTTEEIVNSIAEKDDEEEDDEEMPPPPPPPTVAEARDAMKTLRQFIESQPDANLQLDMASNLQDYLEKVAVSKVRQTSITSFFKRV</sequence>
<evidence type="ECO:0000313" key="2">
    <source>
        <dbReference type="EMBL" id="KAK3786499.1"/>
    </source>
</evidence>
<dbReference type="Proteomes" id="UP001283361">
    <property type="component" value="Unassembled WGS sequence"/>
</dbReference>
<organism evidence="2 3">
    <name type="scientific">Elysia crispata</name>
    <name type="common">lettuce slug</name>
    <dbReference type="NCBI Taxonomy" id="231223"/>
    <lineage>
        <taxon>Eukaryota</taxon>
        <taxon>Metazoa</taxon>
        <taxon>Spiralia</taxon>
        <taxon>Lophotrochozoa</taxon>
        <taxon>Mollusca</taxon>
        <taxon>Gastropoda</taxon>
        <taxon>Heterobranchia</taxon>
        <taxon>Euthyneura</taxon>
        <taxon>Panpulmonata</taxon>
        <taxon>Sacoglossa</taxon>
        <taxon>Placobranchoidea</taxon>
        <taxon>Plakobranchidae</taxon>
        <taxon>Elysia</taxon>
    </lineage>
</organism>